<gene>
    <name evidence="1" type="ORF">B0A81_20995</name>
</gene>
<protein>
    <recommendedName>
        <fullName evidence="3">SusC/RagA family TonB-linked outer membrane protein</fullName>
    </recommendedName>
</protein>
<dbReference type="SUPFAM" id="SSF56935">
    <property type="entry name" value="Porins"/>
    <property type="match status" value="1"/>
</dbReference>
<dbReference type="Proteomes" id="UP000198381">
    <property type="component" value="Unassembled WGS sequence"/>
</dbReference>
<proteinExistence type="predicted"/>
<feature type="non-terminal residue" evidence="1">
    <location>
        <position position="1"/>
    </location>
</feature>
<comment type="caution">
    <text evidence="1">The sequence shown here is derived from an EMBL/GenBank/DDBJ whole genome shotgun (WGS) entry which is preliminary data.</text>
</comment>
<reference evidence="1 2" key="1">
    <citation type="submission" date="2016-11" db="EMBL/GenBank/DDBJ databases">
        <title>Whole genomes of Flavobacteriaceae.</title>
        <authorList>
            <person name="Stine C."/>
            <person name="Li C."/>
            <person name="Tadesse D."/>
        </authorList>
    </citation>
    <scope>NUCLEOTIDE SEQUENCE [LARGE SCALE GENOMIC DNA]</scope>
    <source>
        <strain evidence="1 2">CCUG 60112</strain>
    </source>
</reference>
<evidence type="ECO:0000313" key="2">
    <source>
        <dbReference type="Proteomes" id="UP000198381"/>
    </source>
</evidence>
<accession>A0ABX4CNN7</accession>
<evidence type="ECO:0008006" key="3">
    <source>
        <dbReference type="Google" id="ProtNLM"/>
    </source>
</evidence>
<dbReference type="EMBL" id="MUHD01000052">
    <property type="protein sequence ID" value="OXB00218.1"/>
    <property type="molecule type" value="Genomic_DNA"/>
</dbReference>
<keyword evidence="2" id="KW-1185">Reference proteome</keyword>
<evidence type="ECO:0000313" key="1">
    <source>
        <dbReference type="EMBL" id="OXB00218.1"/>
    </source>
</evidence>
<sequence>DLAIRQVYLVRPTASMVSDYKASSQFLENASYIKLKNVMIGYSIDKEVAKKIGVERLRFFIQGQNLFTKSAVNYIDPEYATAAGGIGLSSSIVRGYSFGVNVNF</sequence>
<organism evidence="1 2">
    <name type="scientific">Flavobacterium plurextorum</name>
    <dbReference type="NCBI Taxonomy" id="1114867"/>
    <lineage>
        <taxon>Bacteria</taxon>
        <taxon>Pseudomonadati</taxon>
        <taxon>Bacteroidota</taxon>
        <taxon>Flavobacteriia</taxon>
        <taxon>Flavobacteriales</taxon>
        <taxon>Flavobacteriaceae</taxon>
        <taxon>Flavobacterium</taxon>
    </lineage>
</organism>
<name>A0ABX4CNN7_9FLAO</name>